<dbReference type="PANTHER" id="PTHR30383">
    <property type="entry name" value="THIOESTERASE 1/PROTEASE 1/LYSOPHOSPHOLIPASE L1"/>
    <property type="match status" value="1"/>
</dbReference>
<dbReference type="InterPro" id="IPR036514">
    <property type="entry name" value="SGNH_hydro_sf"/>
</dbReference>
<dbReference type="EMBL" id="JAEPCM010000816">
    <property type="protein sequence ID" value="MCG7948915.1"/>
    <property type="molecule type" value="Genomic_DNA"/>
</dbReference>
<dbReference type="Gene3D" id="3.40.50.1110">
    <property type="entry name" value="SGNH hydrolase"/>
    <property type="match status" value="1"/>
</dbReference>
<dbReference type="InterPro" id="IPR051532">
    <property type="entry name" value="Ester_Hydrolysis_Enzymes"/>
</dbReference>
<evidence type="ECO:0000256" key="1">
    <source>
        <dbReference type="SAM" id="SignalP"/>
    </source>
</evidence>
<sequence length="216" mass="23533">MKRFLRKLLLFLFLSVPVVTLAQTTLLVVGDSLSAGYGVTTEVRWVNLLSQRLNAHCGPFQVINASVSGDTSQGGLSRLPALLSKHEPSVVIIELGGNDGLRGINSRAMHDNLQRMVSRAKQAGAAVLLLGVRLPANYGPEFTNAFHQVYYDVSEAESVPLIPFFLKGVALDMSLMQNDGIHPNDKAQPILEENVWAGLRPLLKTLGFSKDDCLQP</sequence>
<proteinExistence type="predicted"/>
<dbReference type="PROSITE" id="PS01098">
    <property type="entry name" value="LIPASE_GDSL_SER"/>
    <property type="match status" value="1"/>
</dbReference>
<feature type="chain" id="PRO_5039393466" evidence="1">
    <location>
        <begin position="23"/>
        <end position="216"/>
    </location>
</feature>
<protein>
    <submittedName>
        <fullName evidence="3">Arylesterase</fullName>
    </submittedName>
</protein>
<evidence type="ECO:0000259" key="2">
    <source>
        <dbReference type="Pfam" id="PF13472"/>
    </source>
</evidence>
<dbReference type="GO" id="GO:0006629">
    <property type="term" value="P:lipid metabolic process"/>
    <property type="evidence" value="ECO:0007669"/>
    <property type="project" value="InterPro"/>
</dbReference>
<dbReference type="GO" id="GO:0004622">
    <property type="term" value="F:phosphatidylcholine lysophospholipase activity"/>
    <property type="evidence" value="ECO:0007669"/>
    <property type="project" value="TreeGrafter"/>
</dbReference>
<dbReference type="Proteomes" id="UP000886667">
    <property type="component" value="Unassembled WGS sequence"/>
</dbReference>
<dbReference type="CDD" id="cd01822">
    <property type="entry name" value="Lysophospholipase_L1_like"/>
    <property type="match status" value="1"/>
</dbReference>
<dbReference type="SUPFAM" id="SSF52266">
    <property type="entry name" value="SGNH hydrolase"/>
    <property type="match status" value="1"/>
</dbReference>
<reference evidence="3" key="1">
    <citation type="journal article" date="2021" name="Proc. Natl. Acad. Sci. U.S.A.">
        <title>Global biogeography of chemosynthetic symbionts reveals both localized and globally distributed symbiont groups. .</title>
        <authorList>
            <person name="Osvatic J.T."/>
            <person name="Wilkins L.G.E."/>
            <person name="Leibrecht L."/>
            <person name="Leray M."/>
            <person name="Zauner S."/>
            <person name="Polzin J."/>
            <person name="Camacho Y."/>
            <person name="Gros O."/>
            <person name="van Gils J.A."/>
            <person name="Eisen J.A."/>
            <person name="Petersen J.M."/>
            <person name="Yuen B."/>
        </authorList>
    </citation>
    <scope>NUCLEOTIDE SEQUENCE</scope>
    <source>
        <strain evidence="3">MAGclacostrist064TRANS</strain>
    </source>
</reference>
<dbReference type="PANTHER" id="PTHR30383:SF24">
    <property type="entry name" value="THIOESTERASE 1_PROTEASE 1_LYSOPHOSPHOLIPASE L1"/>
    <property type="match status" value="1"/>
</dbReference>
<dbReference type="InterPro" id="IPR008265">
    <property type="entry name" value="Lipase_GDSL_AS"/>
</dbReference>
<accession>A0A9E4T5T5</accession>
<organism evidence="3 4">
    <name type="scientific">Candidatus Thiodiazotropha taylori</name>
    <dbReference type="NCBI Taxonomy" id="2792791"/>
    <lineage>
        <taxon>Bacteria</taxon>
        <taxon>Pseudomonadati</taxon>
        <taxon>Pseudomonadota</taxon>
        <taxon>Gammaproteobacteria</taxon>
        <taxon>Chromatiales</taxon>
        <taxon>Sedimenticolaceae</taxon>
        <taxon>Candidatus Thiodiazotropha</taxon>
    </lineage>
</organism>
<keyword evidence="1" id="KW-0732">Signal</keyword>
<evidence type="ECO:0000313" key="3">
    <source>
        <dbReference type="EMBL" id="MCG7948915.1"/>
    </source>
</evidence>
<name>A0A9E4T5T5_9GAMM</name>
<feature type="signal peptide" evidence="1">
    <location>
        <begin position="1"/>
        <end position="22"/>
    </location>
</feature>
<feature type="domain" description="SGNH hydrolase-type esterase" evidence="2">
    <location>
        <begin position="28"/>
        <end position="187"/>
    </location>
</feature>
<dbReference type="Pfam" id="PF13472">
    <property type="entry name" value="Lipase_GDSL_2"/>
    <property type="match status" value="1"/>
</dbReference>
<dbReference type="InterPro" id="IPR013830">
    <property type="entry name" value="SGNH_hydro"/>
</dbReference>
<gene>
    <name evidence="3" type="ORF">JAZ07_21460</name>
</gene>
<dbReference type="AlphaFoldDB" id="A0A9E4T5T5"/>
<comment type="caution">
    <text evidence="3">The sequence shown here is derived from an EMBL/GenBank/DDBJ whole genome shotgun (WGS) entry which is preliminary data.</text>
</comment>
<evidence type="ECO:0000313" key="4">
    <source>
        <dbReference type="Proteomes" id="UP000886667"/>
    </source>
</evidence>